<accession>A0A9P6I890</accession>
<feature type="transmembrane region" description="Helical" evidence="8">
    <location>
        <begin position="391"/>
        <end position="416"/>
    </location>
</feature>
<name>A0A9P6I890_9PEZI</name>
<evidence type="ECO:0000256" key="6">
    <source>
        <dbReference type="ARBA" id="ARBA00023136"/>
    </source>
</evidence>
<feature type="transmembrane region" description="Helical" evidence="8">
    <location>
        <begin position="290"/>
        <end position="312"/>
    </location>
</feature>
<dbReference type="PRINTS" id="PR00171">
    <property type="entry name" value="SUGRTRNSPORT"/>
</dbReference>
<evidence type="ECO:0000256" key="8">
    <source>
        <dbReference type="SAM" id="Phobius"/>
    </source>
</evidence>
<feature type="transmembrane region" description="Helical" evidence="8">
    <location>
        <begin position="357"/>
        <end position="379"/>
    </location>
</feature>
<dbReference type="PROSITE" id="PS50850">
    <property type="entry name" value="MFS"/>
    <property type="match status" value="1"/>
</dbReference>
<evidence type="ECO:0000256" key="3">
    <source>
        <dbReference type="ARBA" id="ARBA00022448"/>
    </source>
</evidence>
<keyword evidence="4 8" id="KW-0812">Transmembrane</keyword>
<feature type="transmembrane region" description="Helical" evidence="8">
    <location>
        <begin position="457"/>
        <end position="479"/>
    </location>
</feature>
<feature type="transmembrane region" description="Helical" evidence="8">
    <location>
        <begin position="194"/>
        <end position="218"/>
    </location>
</feature>
<dbReference type="GO" id="GO:0005351">
    <property type="term" value="F:carbohydrate:proton symporter activity"/>
    <property type="evidence" value="ECO:0007669"/>
    <property type="project" value="TreeGrafter"/>
</dbReference>
<feature type="transmembrane region" description="Helical" evidence="8">
    <location>
        <begin position="332"/>
        <end position="350"/>
    </location>
</feature>
<dbReference type="AlphaFoldDB" id="A0A9P6I890"/>
<dbReference type="InterPro" id="IPR003663">
    <property type="entry name" value="Sugar/inositol_transpt"/>
</dbReference>
<dbReference type="NCBIfam" id="TIGR00879">
    <property type="entry name" value="SP"/>
    <property type="match status" value="1"/>
</dbReference>
<dbReference type="GeneID" id="62159405"/>
<dbReference type="EMBL" id="JAATWM020000009">
    <property type="protein sequence ID" value="KAF9878712.1"/>
    <property type="molecule type" value="Genomic_DNA"/>
</dbReference>
<dbReference type="InterPro" id="IPR005829">
    <property type="entry name" value="Sugar_transporter_CS"/>
</dbReference>
<keyword evidence="3" id="KW-0813">Transport</keyword>
<evidence type="ECO:0000256" key="2">
    <source>
        <dbReference type="ARBA" id="ARBA00010992"/>
    </source>
</evidence>
<comment type="subcellular location">
    <subcellularLocation>
        <location evidence="1">Membrane</location>
        <topology evidence="1">Multi-pass membrane protein</topology>
    </subcellularLocation>
</comment>
<dbReference type="InterPro" id="IPR005828">
    <property type="entry name" value="MFS_sugar_transport-like"/>
</dbReference>
<dbReference type="PANTHER" id="PTHR48022">
    <property type="entry name" value="PLASTIDIC GLUCOSE TRANSPORTER 4"/>
    <property type="match status" value="1"/>
</dbReference>
<dbReference type="InterPro" id="IPR020846">
    <property type="entry name" value="MFS_dom"/>
</dbReference>
<dbReference type="OrthoDB" id="5296287at2759"/>
<organism evidence="10 11">
    <name type="scientific">Colletotrichum karsti</name>
    <dbReference type="NCBI Taxonomy" id="1095194"/>
    <lineage>
        <taxon>Eukaryota</taxon>
        <taxon>Fungi</taxon>
        <taxon>Dikarya</taxon>
        <taxon>Ascomycota</taxon>
        <taxon>Pezizomycotina</taxon>
        <taxon>Sordariomycetes</taxon>
        <taxon>Hypocreomycetidae</taxon>
        <taxon>Glomerellales</taxon>
        <taxon>Glomerellaceae</taxon>
        <taxon>Colletotrichum</taxon>
        <taxon>Colletotrichum boninense species complex</taxon>
    </lineage>
</organism>
<gene>
    <name evidence="10" type="ORF">CkaCkLH20_03612</name>
</gene>
<sequence length="943" mass="104581">MAGGGSLFASPEWKKDPREIFNAKLLLLGITIAFAGCAYGFDQGNIGGIMTFPSFRKAFGFDTISTEEADKREGNIAAMLAAGGTAGALLAAPLSDYLGRKKAVTSMAALFLVGCGMQEVPNLDVLYAGRLLAGVAIGATSMLAPQYLAENSPKSIRGSLTTSYNLMIILALAIAFWVNYAVSLWPNQDPNNNMAWQLALGIQLIPGFFLFVLIWFVVETPRALIAKGKDERGLKNLCKLRGLPAEHPYVRQEYMEITAQVEAEQQTAKGTNYLVVMKDIATNPSNRRRLFLAVTLFLFHKLTGTDSLNYFAPQIFAMIGVPKGSSSLLTTGVYGVVKLATTIIYVTVIVDRVGRRLPLIIGATIQATSMLYIGLFIRFSDVEAGSGTTPGGIVGIIMIYLYAFGWSFGHSVAPYLTAAEIFPARIRSFCMSCCLFTNWIVNYGITSATPHMLRTMGYGTFLFFAVMTYIGAVFVWFCLPELKGRSIESMDDLFAHSLWTMFKRAYPTEDEKVRHDVQERLHDKEQGDDKDISHVAMVEDNSRRYEPPQKRQVMRYYIEILSQYLTVNEQFNSFLSAFLPMAMESSVLYDALVAFASGHLSLSDHSYKVAALEAHSTAMGNLATALSNPQNDITWYETKVATCLAFVIGEVCVGSCHGWQTHLQGAKLMIESATADMSSGVTLRGPDVFKKSSEGQWILRNFAYHDIVGSVTLRRRPLLDCSYLDGITDVVDTYLGVATELLRYVSTLCCLDEETRVDPDFSDDENTERMVRFHQTCSETEQELQGWRCRPDAAPELMALAHAFRSAVLIFLYRLVRTRSEGESFSPEKDGLSAVGSWDILPTKIRTQISNILRHVSDIPVGSHAESAILFPLFLAGGEATEDHHMDAVRNRLQLTLQKRRFQNIALSLDTLEDLWHKRKTEDGSQVDWTEILDASGEPLLLT</sequence>
<comment type="similarity">
    <text evidence="2">Belongs to the major facilitator superfamily. Sugar transporter (TC 2.A.1.1) family.</text>
</comment>
<dbReference type="Proteomes" id="UP000781932">
    <property type="component" value="Unassembled WGS sequence"/>
</dbReference>
<feature type="domain" description="Major facilitator superfamily (MFS) profile" evidence="9">
    <location>
        <begin position="28"/>
        <end position="483"/>
    </location>
</feature>
<feature type="transmembrane region" description="Helical" evidence="8">
    <location>
        <begin position="164"/>
        <end position="182"/>
    </location>
</feature>
<dbReference type="SUPFAM" id="SSF103473">
    <property type="entry name" value="MFS general substrate transporter"/>
    <property type="match status" value="1"/>
</dbReference>
<evidence type="ECO:0000313" key="10">
    <source>
        <dbReference type="EMBL" id="KAF9878712.1"/>
    </source>
</evidence>
<evidence type="ECO:0000313" key="11">
    <source>
        <dbReference type="Proteomes" id="UP000781932"/>
    </source>
</evidence>
<feature type="transmembrane region" description="Helical" evidence="8">
    <location>
        <begin position="76"/>
        <end position="94"/>
    </location>
</feature>
<evidence type="ECO:0000256" key="4">
    <source>
        <dbReference type="ARBA" id="ARBA00022692"/>
    </source>
</evidence>
<dbReference type="InterPro" id="IPR021858">
    <property type="entry name" value="Fun_TF"/>
</dbReference>
<dbReference type="PROSITE" id="PS00216">
    <property type="entry name" value="SUGAR_TRANSPORT_1"/>
    <property type="match status" value="1"/>
</dbReference>
<evidence type="ECO:0000256" key="7">
    <source>
        <dbReference type="ARBA" id="ARBA00023242"/>
    </source>
</evidence>
<evidence type="ECO:0000256" key="1">
    <source>
        <dbReference type="ARBA" id="ARBA00004141"/>
    </source>
</evidence>
<keyword evidence="11" id="KW-1185">Reference proteome</keyword>
<keyword evidence="5 8" id="KW-1133">Transmembrane helix</keyword>
<keyword evidence="6 8" id="KW-0472">Membrane</keyword>
<evidence type="ECO:0000259" key="9">
    <source>
        <dbReference type="PROSITE" id="PS50850"/>
    </source>
</evidence>
<dbReference type="Pfam" id="PF00083">
    <property type="entry name" value="Sugar_tr"/>
    <property type="match status" value="1"/>
</dbReference>
<reference evidence="10" key="1">
    <citation type="submission" date="2020-03" db="EMBL/GenBank/DDBJ databases">
        <authorList>
            <person name="He L."/>
        </authorList>
    </citation>
    <scope>NUCLEOTIDE SEQUENCE</scope>
    <source>
        <strain evidence="10">CkLH20</strain>
    </source>
</reference>
<keyword evidence="7" id="KW-0539">Nucleus</keyword>
<dbReference type="InterPro" id="IPR050360">
    <property type="entry name" value="MFS_Sugar_Transporters"/>
</dbReference>
<protein>
    <submittedName>
        <fullName evidence="10">MFS quinate transporter</fullName>
    </submittedName>
</protein>
<dbReference type="RefSeq" id="XP_038748173.1">
    <property type="nucleotide sequence ID" value="XM_038886331.1"/>
</dbReference>
<dbReference type="PANTHER" id="PTHR48022:SF8">
    <property type="entry name" value="MAJOR FACILITATOR SUPERFAMILY (MFS) PROFILE DOMAIN-CONTAINING PROTEIN-RELATED"/>
    <property type="match status" value="1"/>
</dbReference>
<comment type="caution">
    <text evidence="10">The sequence shown here is derived from an EMBL/GenBank/DDBJ whole genome shotgun (WGS) entry which is preliminary data.</text>
</comment>
<dbReference type="Gene3D" id="1.20.1250.20">
    <property type="entry name" value="MFS general substrate transporter like domains"/>
    <property type="match status" value="1"/>
</dbReference>
<reference evidence="10" key="2">
    <citation type="submission" date="2020-11" db="EMBL/GenBank/DDBJ databases">
        <title>Whole genome sequencing of Colletotrichum sp.</title>
        <authorList>
            <person name="Li H."/>
        </authorList>
    </citation>
    <scope>NUCLEOTIDE SEQUENCE</scope>
    <source>
        <strain evidence="10">CkLH20</strain>
    </source>
</reference>
<dbReference type="GO" id="GO:0016020">
    <property type="term" value="C:membrane"/>
    <property type="evidence" value="ECO:0007669"/>
    <property type="project" value="UniProtKB-SubCell"/>
</dbReference>
<dbReference type="PROSITE" id="PS00217">
    <property type="entry name" value="SUGAR_TRANSPORT_2"/>
    <property type="match status" value="1"/>
</dbReference>
<dbReference type="Pfam" id="PF11951">
    <property type="entry name" value="Fungal_trans_2"/>
    <property type="match status" value="1"/>
</dbReference>
<evidence type="ECO:0000256" key="5">
    <source>
        <dbReference type="ARBA" id="ARBA00022989"/>
    </source>
</evidence>
<feature type="transmembrane region" description="Helical" evidence="8">
    <location>
        <begin position="21"/>
        <end position="41"/>
    </location>
</feature>
<proteinExistence type="inferred from homology"/>
<dbReference type="InterPro" id="IPR036259">
    <property type="entry name" value="MFS_trans_sf"/>
</dbReference>